<organism evidence="2">
    <name type="scientific">marine metagenome</name>
    <dbReference type="NCBI Taxonomy" id="408172"/>
    <lineage>
        <taxon>unclassified sequences</taxon>
        <taxon>metagenomes</taxon>
        <taxon>ecological metagenomes</taxon>
    </lineage>
</organism>
<dbReference type="EMBL" id="UINC01044573">
    <property type="protein sequence ID" value="SVB50204.1"/>
    <property type="molecule type" value="Genomic_DNA"/>
</dbReference>
<dbReference type="Gene3D" id="3.40.50.10610">
    <property type="entry name" value="ABC-type transport auxiliary lipoprotein component"/>
    <property type="match status" value="1"/>
</dbReference>
<dbReference type="AlphaFoldDB" id="A0A382EJG8"/>
<evidence type="ECO:0000259" key="1">
    <source>
        <dbReference type="Pfam" id="PF18935"/>
    </source>
</evidence>
<dbReference type="Pfam" id="PF18935">
    <property type="entry name" value="DUF5683"/>
    <property type="match status" value="1"/>
</dbReference>
<dbReference type="InterPro" id="IPR043738">
    <property type="entry name" value="DUF5683"/>
</dbReference>
<feature type="domain" description="DUF5683" evidence="1">
    <location>
        <begin position="187"/>
        <end position="293"/>
    </location>
</feature>
<evidence type="ECO:0000313" key="2">
    <source>
        <dbReference type="EMBL" id="SVB50204.1"/>
    </source>
</evidence>
<sequence>EMEILAWEIVGLEAPGRLRLKRSGETDKSTVAVLDFEGRGISIQEAKTLTDRFTSSMSSTKRVIMVERGVMAEVLENQGLAMGECTSDECAAEVGAMLGVQFMVSGAIGKLGDTYTIDVKMFSVATGAAENMQSISYQGKVDGLITEIEIIGWTILGLNIPKNLIQKRRMGTSAYLAQQKEKTKVGAALRSVIPGLGQLYNNDKMFGYSFMGVDVLLWALTMNSQSTFTDLQSDQDAVTALYNAATQQTEIDDYINQLNTIETDLQKANDQLVMFSAAAIGVWAANIIHAYITGPSPGNGLSSRPLKLAYDPAIQKTSIQWTIEF</sequence>
<reference evidence="2" key="1">
    <citation type="submission" date="2018-05" db="EMBL/GenBank/DDBJ databases">
        <authorList>
            <person name="Lanie J.A."/>
            <person name="Ng W.-L."/>
            <person name="Kazmierczak K.M."/>
            <person name="Andrzejewski T.M."/>
            <person name="Davidsen T.M."/>
            <person name="Wayne K.J."/>
            <person name="Tettelin H."/>
            <person name="Glass J.I."/>
            <person name="Rusch D."/>
            <person name="Podicherti R."/>
            <person name="Tsui H.-C.T."/>
            <person name="Winkler M.E."/>
        </authorList>
    </citation>
    <scope>NUCLEOTIDE SEQUENCE</scope>
</reference>
<feature type="non-terminal residue" evidence="2">
    <location>
        <position position="1"/>
    </location>
</feature>
<gene>
    <name evidence="2" type="ORF">METZ01_LOCUS203058</name>
</gene>
<accession>A0A382EJG8</accession>
<proteinExistence type="predicted"/>
<name>A0A382EJG8_9ZZZZ</name>
<protein>
    <recommendedName>
        <fullName evidence="1">DUF5683 domain-containing protein</fullName>
    </recommendedName>
</protein>